<feature type="transmembrane region" description="Helical" evidence="1">
    <location>
        <begin position="336"/>
        <end position="368"/>
    </location>
</feature>
<feature type="transmembrane region" description="Helical" evidence="1">
    <location>
        <begin position="146"/>
        <end position="165"/>
    </location>
</feature>
<evidence type="ECO:0000313" key="3">
    <source>
        <dbReference type="Proteomes" id="UP001144396"/>
    </source>
</evidence>
<feature type="transmembrane region" description="Helical" evidence="1">
    <location>
        <begin position="71"/>
        <end position="91"/>
    </location>
</feature>
<evidence type="ECO:0000313" key="2">
    <source>
        <dbReference type="EMBL" id="GLI26126.1"/>
    </source>
</evidence>
<dbReference type="Proteomes" id="UP001144396">
    <property type="component" value="Unassembled WGS sequence"/>
</dbReference>
<feature type="transmembrane region" description="Helical" evidence="1">
    <location>
        <begin position="305"/>
        <end position="324"/>
    </location>
</feature>
<feature type="transmembrane region" description="Helical" evidence="1">
    <location>
        <begin position="201"/>
        <end position="225"/>
    </location>
</feature>
<protein>
    <submittedName>
        <fullName evidence="2">Uncharacterized protein</fullName>
    </submittedName>
</protein>
<accession>A0A9W6CP08</accession>
<keyword evidence="1" id="KW-0812">Transmembrane</keyword>
<dbReference type="EMBL" id="BSDP01000001">
    <property type="protein sequence ID" value="GLI26126.1"/>
    <property type="molecule type" value="Genomic_DNA"/>
</dbReference>
<reference evidence="2" key="1">
    <citation type="submission" date="2022-12" db="EMBL/GenBank/DDBJ databases">
        <title>Reference genome sequencing for broad-spectrum identification of bacterial and archaeal isolates by mass spectrometry.</title>
        <authorList>
            <person name="Sekiguchi Y."/>
            <person name="Tourlousse D.M."/>
        </authorList>
    </citation>
    <scope>NUCLEOTIDE SEQUENCE</scope>
    <source>
        <strain evidence="2">14</strain>
    </source>
</reference>
<name>A0A9W6CP08_9MICO</name>
<keyword evidence="1" id="KW-0472">Membrane</keyword>
<keyword evidence="3" id="KW-1185">Reference proteome</keyword>
<evidence type="ECO:0000256" key="1">
    <source>
        <dbReference type="SAM" id="Phobius"/>
    </source>
</evidence>
<feature type="transmembrane region" description="Helical" evidence="1">
    <location>
        <begin position="43"/>
        <end position="64"/>
    </location>
</feature>
<comment type="caution">
    <text evidence="2">The sequence shown here is derived from an EMBL/GenBank/DDBJ whole genome shotgun (WGS) entry which is preliminary data.</text>
</comment>
<dbReference type="AlphaFoldDB" id="A0A9W6CP08"/>
<gene>
    <name evidence="2" type="ORF">ARHIZOSPH14_03680</name>
</gene>
<feature type="transmembrane region" description="Helical" evidence="1">
    <location>
        <begin position="272"/>
        <end position="293"/>
    </location>
</feature>
<feature type="transmembrane region" description="Helical" evidence="1">
    <location>
        <begin position="237"/>
        <end position="260"/>
    </location>
</feature>
<dbReference type="RefSeq" id="WP_281882124.1">
    <property type="nucleotide sequence ID" value="NZ_BSDP01000001.1"/>
</dbReference>
<organism evidence="2 3">
    <name type="scientific">Agromyces rhizosphaerae</name>
    <dbReference type="NCBI Taxonomy" id="88374"/>
    <lineage>
        <taxon>Bacteria</taxon>
        <taxon>Bacillati</taxon>
        <taxon>Actinomycetota</taxon>
        <taxon>Actinomycetes</taxon>
        <taxon>Micrococcales</taxon>
        <taxon>Microbacteriaceae</taxon>
        <taxon>Agromyces</taxon>
    </lineage>
</organism>
<proteinExistence type="predicted"/>
<sequence>MPPASRLPAALAAVALALASAGWVVQAFVPSLPEALAATLTVLFWWVVPTLTVCAFVAAVAAGGMLGRIRALGVAVVGSAGYACATLATLGFTQGVAALDEDLPDPPLTRIIVPLVVIGWLLGALAIGMLLDAVGRERMPRTGPRLGIAALVGIVLAPLAGLAGANPAFSLIPPAAILLVETLRNAEHRVRPAPGAIPERAWLPVALLAWTGLVGGAAGILLAMAGTMVPGGLDGTGALAAGLAVAGMAAVPIIVAVLIVGVRRSATPVRSAVLPLAALAFVELTPAVHLLVAGPVARPGTPLDVLPGMVALGLATGCLAWTLVPVDGVARLTVGAVSGLAVAAFGALLAPALPFATPFAALAVLAWARRARRAQGQPMDDSSTDAISSTSK</sequence>
<feature type="transmembrane region" description="Helical" evidence="1">
    <location>
        <begin position="111"/>
        <end position="134"/>
    </location>
</feature>
<keyword evidence="1" id="KW-1133">Transmembrane helix</keyword>